<dbReference type="EMBL" id="LR877153">
    <property type="protein sequence ID" value="CAD2217682.1"/>
    <property type="molecule type" value="Genomic_DNA"/>
</dbReference>
<feature type="compositionally biased region" description="Low complexity" evidence="2">
    <location>
        <begin position="1557"/>
        <end position="1568"/>
    </location>
</feature>
<feature type="region of interest" description="Disordered" evidence="2">
    <location>
        <begin position="1549"/>
        <end position="1624"/>
    </location>
</feature>
<feature type="repeat" description="TPR" evidence="1">
    <location>
        <begin position="692"/>
        <end position="725"/>
    </location>
</feature>
<feature type="compositionally biased region" description="Polar residues" evidence="2">
    <location>
        <begin position="1570"/>
        <end position="1624"/>
    </location>
</feature>
<gene>
    <name evidence="3" type="ORF">ADEAN_000516200</name>
</gene>
<evidence type="ECO:0000256" key="1">
    <source>
        <dbReference type="PROSITE-ProRule" id="PRU00339"/>
    </source>
</evidence>
<dbReference type="SMART" id="SM00028">
    <property type="entry name" value="TPR"/>
    <property type="match status" value="5"/>
</dbReference>
<keyword evidence="1" id="KW-0802">TPR repeat</keyword>
<feature type="compositionally biased region" description="Low complexity" evidence="2">
    <location>
        <begin position="1216"/>
        <end position="1225"/>
    </location>
</feature>
<feature type="compositionally biased region" description="Low complexity" evidence="2">
    <location>
        <begin position="583"/>
        <end position="592"/>
    </location>
</feature>
<dbReference type="InterPro" id="IPR019734">
    <property type="entry name" value="TPR_rpt"/>
</dbReference>
<reference evidence="3 4" key="1">
    <citation type="submission" date="2020-08" db="EMBL/GenBank/DDBJ databases">
        <authorList>
            <person name="Newling K."/>
            <person name="Davey J."/>
            <person name="Forrester S."/>
        </authorList>
    </citation>
    <scope>NUCLEOTIDE SEQUENCE [LARGE SCALE GENOMIC DNA]</scope>
    <source>
        <strain evidence="4">Crithidia deanei Carvalho (ATCC PRA-265)</strain>
    </source>
</reference>
<proteinExistence type="predicted"/>
<dbReference type="Gene3D" id="1.25.40.10">
    <property type="entry name" value="Tetratricopeptide repeat domain"/>
    <property type="match status" value="1"/>
</dbReference>
<dbReference type="InterPro" id="IPR011990">
    <property type="entry name" value="TPR-like_helical_dom_sf"/>
</dbReference>
<feature type="compositionally biased region" description="Low complexity" evidence="2">
    <location>
        <begin position="524"/>
        <end position="546"/>
    </location>
</feature>
<dbReference type="PROSITE" id="PS50005">
    <property type="entry name" value="TPR"/>
    <property type="match status" value="2"/>
</dbReference>
<dbReference type="SUPFAM" id="SSF48452">
    <property type="entry name" value="TPR-like"/>
    <property type="match status" value="2"/>
</dbReference>
<feature type="region of interest" description="Disordered" evidence="2">
    <location>
        <begin position="727"/>
        <end position="751"/>
    </location>
</feature>
<feature type="region of interest" description="Disordered" evidence="2">
    <location>
        <begin position="577"/>
        <end position="621"/>
    </location>
</feature>
<feature type="region of interest" description="Disordered" evidence="2">
    <location>
        <begin position="1207"/>
        <end position="1232"/>
    </location>
</feature>
<organism evidence="3 4">
    <name type="scientific">Angomonas deanei</name>
    <dbReference type="NCBI Taxonomy" id="59799"/>
    <lineage>
        <taxon>Eukaryota</taxon>
        <taxon>Discoba</taxon>
        <taxon>Euglenozoa</taxon>
        <taxon>Kinetoplastea</taxon>
        <taxon>Metakinetoplastina</taxon>
        <taxon>Trypanosomatida</taxon>
        <taxon>Trypanosomatidae</taxon>
        <taxon>Strigomonadinae</taxon>
        <taxon>Angomonas</taxon>
    </lineage>
</organism>
<name>A0A7G2CHI8_9TRYP</name>
<protein>
    <submittedName>
        <fullName evidence="3">Uncharacterized protein</fullName>
    </submittedName>
</protein>
<feature type="compositionally biased region" description="Polar residues" evidence="2">
    <location>
        <begin position="1068"/>
        <end position="1080"/>
    </location>
</feature>
<evidence type="ECO:0000256" key="2">
    <source>
        <dbReference type="SAM" id="MobiDB-lite"/>
    </source>
</evidence>
<accession>A0A7G2CHI8</accession>
<feature type="region of interest" description="Disordered" evidence="2">
    <location>
        <begin position="1060"/>
        <end position="1080"/>
    </location>
</feature>
<feature type="compositionally biased region" description="Polar residues" evidence="2">
    <location>
        <begin position="593"/>
        <end position="609"/>
    </location>
</feature>
<feature type="region of interest" description="Disordered" evidence="2">
    <location>
        <begin position="519"/>
        <end position="553"/>
    </location>
</feature>
<feature type="region of interest" description="Disordered" evidence="2">
    <location>
        <begin position="1266"/>
        <end position="1292"/>
    </location>
</feature>
<keyword evidence="4" id="KW-1185">Reference proteome</keyword>
<dbReference type="Proteomes" id="UP000515908">
    <property type="component" value="Chromosome 09"/>
</dbReference>
<evidence type="ECO:0000313" key="3">
    <source>
        <dbReference type="EMBL" id="CAD2217682.1"/>
    </source>
</evidence>
<evidence type="ECO:0000313" key="4">
    <source>
        <dbReference type="Proteomes" id="UP000515908"/>
    </source>
</evidence>
<feature type="repeat" description="TPR" evidence="1">
    <location>
        <begin position="209"/>
        <end position="242"/>
    </location>
</feature>
<dbReference type="VEuPathDB" id="TriTrypDB:ADEAN_000516200"/>
<sequence length="1874" mass="206229">MLERIVNMSWSAALHKHAQHCVSARPPLLSEAQECAKQERKAAAMYNDFRAKQRALSSLVSAQLASGKSHEALVIAKKHFNNEKKEWASKSQSMFSALQYLQSMKMLVQTLSACRSYRAVIETVQLVLPQAALCEQMLEVLCPKPRGSFIVRFGECRFKLLQTRVYLAKECWRAYYVTDSNSEKTEKYFNEHITYLRRVRRFQREAELYEAYMERGSQLLFRGQYGKAVDLFGKAVGISKSALEAADAKYNRNHSALSTPSSVAAGSPSVGSAFAKEGSTAVKTNTSFFSNAHLRGAGSGSLTSAEEHVDNSIHHNREKLELPWRLAESQRMLALAYVTQAEHEVNVIRRKTELSNAVNNAYASQTSLQRWQSKGGTPKRMLTAVPCSLFVTCKALLLLKQARKAVLLLEPLIEEKSNSAQIRPPMWSELFHPTEEPLTAEDIVLRVNVSIVKIAVYQLYVKCISQYDGEKALNAEEHVTRLLQEEEEWITAVAVGVREQHSSHSEPLVLDNKNKEALQLSHEQQQQQDDSKNNTTTAEENNGGNNSVTDSQPALDVKSDILSGELNVTQESNFALATPSSGNLNNANPLPAQNHSSVVSDGRSGQESPVPTDGGTFGGTSVTSVNPVAVVKEVVSPQEVDAKDLANTNQEVLPELVPVEPTIRVIIESKSERLTALHALHLAKKEVRKAHRDLLITQGDAFFYLQRLDEALESYSSALLINEEESTNNSNLHDKAARSGSGSGGIPLHETFEDDDDDALNTISNVDILAVVAHDYRADSEVHENVILGKLADVYKALQKPNMAIHYNELVVGYSRQNKDDLLEYRSMLQLARIYTQWNLQPAEAQVLWEKVSTLAKKYDDSEVSRETMRNIINGQEAAGAYVDVVSTAQDLKKLTDDTEDSEGSADRRFALESLARAHLQLAQYDKCLEALTQREQEQERANEWSGQVLEMTAKALLGTGEKEKALQVLHRWVAKAHTMQLWFELGNANKALAAAHAGNNDIHEARDRHDAALRAFERVLVPRSDSRHSLLDSVRWLVHYYFSNEEPVLVDKSIKQKLPEAGGGGRSQNDSTLQSFDHNLHNNSGDLGAILEADEVLRASQNKDDDEDVFFNGSFHSFSGSAEAMLSDDTPFESDEGSPQSPESEEMPEEDIVAEEPAEEKRDDGVLVAYEEVKPKPKLFLDSFDKANLASEKDLLPLLINANKKEGDSAKEKPASSAAKQSPKGTGMPVPTVKGLQPPSTSIANVSLCNKPAAPAEGDVLDKRSISDTTSTAATAEEETADAMTDKPPSKVRTTCHRNAIVYMEWSNQVIQSFNAVSRYVSIPYSPAEAVDMALLSHRDCTFVFYFAEYTTSSSSCYDVIIRPAGYEYFWAQRSAQVTTLSKYHERKWSDFEGKGNSNKTRAELAQAVFGDGEVAKDKEKEKEKEVPVAPPIELLQKDTLQHLYDVYDELWSPVNSVFRLYERQQLTDAQAVFIVPDTTLLHTPFPALLPNPDMCRPGEDTRPLGARLPLVVTPSLTHIALFTTAEMDPVDEFKNVVFLPDSLSAPAPLPQRTSTNTPPEAANAPPQRTATTSSTGFISLASGNGLSAMNNPEVSHPSPSTEATSGKPTGVTSSMGNSNVDLTNTKGVLGSSTNGAISSAVSVASSSRANIAPTDPFSVLTPFWEIHHGSTRKELMTCITDPRIKGFMLLTTPKRNGSSVGDGSVSAYDIINIGNKTYASANNSGNSAGAGEGGHARRDGGPGSKSSKTKKNTTTEFAQASFLVQTRNNLELMVLASDRSEQTTADSLGAAALFCSQLQCKRVLRVDLAPGEPLNHYHKEFIVRFLKYVESSYTVQTSLAFATALHCVMQEFYDTYGEEHLEWAAFTLVGMP</sequence>
<feature type="region of interest" description="Disordered" evidence="2">
    <location>
        <begin position="1126"/>
        <end position="1167"/>
    </location>
</feature>
<feature type="region of interest" description="Disordered" evidence="2">
    <location>
        <begin position="1726"/>
        <end position="1754"/>
    </location>
</feature>
<feature type="compositionally biased region" description="Acidic residues" evidence="2">
    <location>
        <begin position="1144"/>
        <end position="1159"/>
    </location>
</feature>